<protein>
    <submittedName>
        <fullName evidence="1">Uncharacterized protein</fullName>
    </submittedName>
</protein>
<keyword evidence="2" id="KW-1185">Reference proteome</keyword>
<dbReference type="EMBL" id="JMSN01000014">
    <property type="protein sequence ID" value="KDN52084.1"/>
    <property type="molecule type" value="Genomic_DNA"/>
</dbReference>
<gene>
    <name evidence="1" type="ORF">K437DRAFT_254639</name>
</gene>
<name>A0A066WM56_TILAU</name>
<evidence type="ECO:0000313" key="2">
    <source>
        <dbReference type="Proteomes" id="UP000027361"/>
    </source>
</evidence>
<dbReference type="RefSeq" id="XP_013244934.1">
    <property type="nucleotide sequence ID" value="XM_013389480.1"/>
</dbReference>
<proteinExistence type="predicted"/>
<dbReference type="AlphaFoldDB" id="A0A066WM56"/>
<reference evidence="1 2" key="1">
    <citation type="submission" date="2014-05" db="EMBL/GenBank/DDBJ databases">
        <title>Draft genome sequence of a rare smut relative, Tilletiaria anomala UBC 951.</title>
        <authorList>
            <consortium name="DOE Joint Genome Institute"/>
            <person name="Toome M."/>
            <person name="Kuo A."/>
            <person name="Henrissat B."/>
            <person name="Lipzen A."/>
            <person name="Tritt A."/>
            <person name="Yoshinaga Y."/>
            <person name="Zane M."/>
            <person name="Barry K."/>
            <person name="Grigoriev I.V."/>
            <person name="Spatafora J.W."/>
            <person name="Aimea M.C."/>
        </authorList>
    </citation>
    <scope>NUCLEOTIDE SEQUENCE [LARGE SCALE GENOMIC DNA]</scope>
    <source>
        <strain evidence="1 2">UBC 951</strain>
    </source>
</reference>
<dbReference type="HOGENOM" id="CLU_3052051_0_0_1"/>
<dbReference type="Proteomes" id="UP000027361">
    <property type="component" value="Unassembled WGS sequence"/>
</dbReference>
<evidence type="ECO:0000313" key="1">
    <source>
        <dbReference type="EMBL" id="KDN52084.1"/>
    </source>
</evidence>
<organism evidence="1 2">
    <name type="scientific">Tilletiaria anomala (strain ATCC 24038 / CBS 436.72 / UBC 951)</name>
    <dbReference type="NCBI Taxonomy" id="1037660"/>
    <lineage>
        <taxon>Eukaryota</taxon>
        <taxon>Fungi</taxon>
        <taxon>Dikarya</taxon>
        <taxon>Basidiomycota</taxon>
        <taxon>Ustilaginomycotina</taxon>
        <taxon>Exobasidiomycetes</taxon>
        <taxon>Georgefischeriales</taxon>
        <taxon>Tilletiariaceae</taxon>
        <taxon>Tilletiaria</taxon>
    </lineage>
</organism>
<comment type="caution">
    <text evidence="1">The sequence shown here is derived from an EMBL/GenBank/DDBJ whole genome shotgun (WGS) entry which is preliminary data.</text>
</comment>
<accession>A0A066WM56</accession>
<dbReference type="InParanoid" id="A0A066WM56"/>
<dbReference type="GeneID" id="25263932"/>
<sequence length="54" mass="5739">MLESTYALGTFCGAGLTHVQAQAQAEPTNSSQLFLCETGHRYFSICASRLSAGL</sequence>